<dbReference type="HOGENOM" id="CLU_3093396_0_0_1"/>
<reference evidence="2 4" key="1">
    <citation type="submission" date="2008-03" db="EMBL/GenBank/DDBJ databases">
        <title>Annotation of Ixodes scapularis.</title>
        <authorList>
            <consortium name="Ixodes scapularis Genome Project Consortium"/>
            <person name="Caler E."/>
            <person name="Hannick L.I."/>
            <person name="Bidwell S."/>
            <person name="Joardar V."/>
            <person name="Thiagarajan M."/>
            <person name="Amedeo P."/>
            <person name="Galinsky K.J."/>
            <person name="Schobel S."/>
            <person name="Inman J."/>
            <person name="Hostetler J."/>
            <person name="Miller J."/>
            <person name="Hammond M."/>
            <person name="Megy K."/>
            <person name="Lawson D."/>
            <person name="Kodira C."/>
            <person name="Sutton G."/>
            <person name="Meyer J."/>
            <person name="Hill C.A."/>
            <person name="Birren B."/>
            <person name="Nene V."/>
            <person name="Collins F."/>
            <person name="Alarcon-Chaidez F."/>
            <person name="Wikel S."/>
            <person name="Strausberg R."/>
        </authorList>
    </citation>
    <scope>NUCLEOTIDE SEQUENCE [LARGE SCALE GENOMIC DNA]</scope>
    <source>
        <strain evidence="4">Wikel</strain>
        <strain evidence="2">Wikel colony</strain>
    </source>
</reference>
<comment type="subcellular location">
    <subcellularLocation>
        <location evidence="1">Virion</location>
    </subcellularLocation>
</comment>
<dbReference type="EMBL" id="ABJB010970690">
    <property type="status" value="NOT_ANNOTATED_CDS"/>
    <property type="molecule type" value="Genomic_DNA"/>
</dbReference>
<accession>B7P2Z4</accession>
<sequence length="52" mass="6168">SCTENAFHIIAARCRVLLRTINLILQNVDYVVKTACVLHNYLLKHRERPERY</sequence>
<evidence type="ECO:0000313" key="2">
    <source>
        <dbReference type="EMBL" id="EEC00966.1"/>
    </source>
</evidence>
<feature type="non-terminal residue" evidence="2">
    <location>
        <position position="1"/>
    </location>
</feature>
<keyword evidence="4" id="KW-1185">Reference proteome</keyword>
<dbReference type="InParanoid" id="B7P2Z4"/>
<organism>
    <name type="scientific">Ixodes scapularis</name>
    <name type="common">Black-legged tick</name>
    <name type="synonym">Deer tick</name>
    <dbReference type="NCBI Taxonomy" id="6945"/>
    <lineage>
        <taxon>Eukaryota</taxon>
        <taxon>Metazoa</taxon>
        <taxon>Ecdysozoa</taxon>
        <taxon>Arthropoda</taxon>
        <taxon>Chelicerata</taxon>
        <taxon>Arachnida</taxon>
        <taxon>Acari</taxon>
        <taxon>Parasitiformes</taxon>
        <taxon>Ixodida</taxon>
        <taxon>Ixodoidea</taxon>
        <taxon>Ixodidae</taxon>
        <taxon>Ixodinae</taxon>
        <taxon>Ixodes</taxon>
    </lineage>
</organism>
<evidence type="ECO:0000256" key="1">
    <source>
        <dbReference type="ARBA" id="ARBA00004328"/>
    </source>
</evidence>
<protein>
    <recommendedName>
        <fullName evidence="5">DDE Tnp4 domain-containing protein</fullName>
    </recommendedName>
</protein>
<reference evidence="3" key="2">
    <citation type="submission" date="2020-05" db="UniProtKB">
        <authorList>
            <consortium name="EnsemblMetazoa"/>
        </authorList>
    </citation>
    <scope>IDENTIFICATION</scope>
    <source>
        <strain evidence="3">wikel</strain>
    </source>
</reference>
<dbReference type="InterPro" id="IPR007008">
    <property type="entry name" value="Poxvirus_A6"/>
</dbReference>
<evidence type="ECO:0008006" key="5">
    <source>
        <dbReference type="Google" id="ProtNLM"/>
    </source>
</evidence>
<dbReference type="AlphaFoldDB" id="B7P2Z4"/>
<evidence type="ECO:0000313" key="3">
    <source>
        <dbReference type="EnsemblMetazoa" id="ISCW000038-PA"/>
    </source>
</evidence>
<proteinExistence type="predicted"/>
<dbReference type="PaxDb" id="6945-B7P2Z4"/>
<dbReference type="EnsemblMetazoa" id="ISCW000038-RA">
    <property type="protein sequence ID" value="ISCW000038-PA"/>
    <property type="gene ID" value="ISCW000038"/>
</dbReference>
<dbReference type="Proteomes" id="UP000001555">
    <property type="component" value="Unassembled WGS sequence"/>
</dbReference>
<feature type="non-terminal residue" evidence="2">
    <location>
        <position position="52"/>
    </location>
</feature>
<dbReference type="VEuPathDB" id="VectorBase:ISCW000038"/>
<name>B7P2Z4_IXOSC</name>
<dbReference type="Pfam" id="PF04924">
    <property type="entry name" value="Pox_A6"/>
    <property type="match status" value="1"/>
</dbReference>
<evidence type="ECO:0000313" key="4">
    <source>
        <dbReference type="Proteomes" id="UP000001555"/>
    </source>
</evidence>
<gene>
    <name evidence="2" type="ORF">IscW_ISCW000038</name>
</gene>
<dbReference type="EMBL" id="DS625393">
    <property type="protein sequence ID" value="EEC00966.1"/>
    <property type="molecule type" value="Genomic_DNA"/>
</dbReference>